<dbReference type="UniPathway" id="UPA00219"/>
<dbReference type="KEGG" id="seds:AAY24_09440"/>
<dbReference type="GO" id="GO:0008360">
    <property type="term" value="P:regulation of cell shape"/>
    <property type="evidence" value="ECO:0007669"/>
    <property type="project" value="UniProtKB-KW"/>
</dbReference>
<gene>
    <name evidence="7 11" type="primary">murD</name>
    <name evidence="11" type="ORF">AAY24_09440</name>
</gene>
<accession>A0A0F7K025</accession>
<evidence type="ECO:0000313" key="12">
    <source>
        <dbReference type="Proteomes" id="UP000034410"/>
    </source>
</evidence>
<dbReference type="InterPro" id="IPR005762">
    <property type="entry name" value="MurD"/>
</dbReference>
<dbReference type="InterPro" id="IPR036565">
    <property type="entry name" value="Mur-like_cat_sf"/>
</dbReference>
<keyword evidence="4 7" id="KW-0436">Ligase</keyword>
<dbReference type="PANTHER" id="PTHR43692:SF1">
    <property type="entry name" value="UDP-N-ACETYLMURAMOYLALANINE--D-GLUTAMATE LIGASE"/>
    <property type="match status" value="1"/>
</dbReference>
<protein>
    <recommendedName>
        <fullName evidence="7 8">UDP-N-acetylmuramoylalanine--D-glutamate ligase</fullName>
        <ecNumber evidence="7 8">6.3.2.9</ecNumber>
    </recommendedName>
    <alternativeName>
        <fullName evidence="7">D-glutamic acid-adding enzyme</fullName>
    </alternativeName>
    <alternativeName>
        <fullName evidence="7">UDP-N-acetylmuramoyl-L-alanyl-D-glutamate synthetase</fullName>
    </alternativeName>
</protein>
<dbReference type="Gene3D" id="3.40.50.720">
    <property type="entry name" value="NAD(P)-binding Rossmann-like Domain"/>
    <property type="match status" value="1"/>
</dbReference>
<dbReference type="InterPro" id="IPR036615">
    <property type="entry name" value="Mur_ligase_C_dom_sf"/>
</dbReference>
<dbReference type="GO" id="GO:0005737">
    <property type="term" value="C:cytoplasm"/>
    <property type="evidence" value="ECO:0007669"/>
    <property type="project" value="UniProtKB-SubCell"/>
</dbReference>
<feature type="domain" description="Mur ligase C-terminal" evidence="9">
    <location>
        <begin position="309"/>
        <end position="425"/>
    </location>
</feature>
<dbReference type="GO" id="GO:0008764">
    <property type="term" value="F:UDP-N-acetylmuramoylalanine-D-glutamate ligase activity"/>
    <property type="evidence" value="ECO:0007669"/>
    <property type="project" value="UniProtKB-UniRule"/>
</dbReference>
<comment type="similarity">
    <text evidence="7">Belongs to the MurCDEF family.</text>
</comment>
<dbReference type="Pfam" id="PF02875">
    <property type="entry name" value="Mur_ligase_C"/>
    <property type="match status" value="1"/>
</dbReference>
<organism evidence="11 12">
    <name type="scientific">Sedimenticola thiotaurini</name>
    <dbReference type="NCBI Taxonomy" id="1543721"/>
    <lineage>
        <taxon>Bacteria</taxon>
        <taxon>Pseudomonadati</taxon>
        <taxon>Pseudomonadota</taxon>
        <taxon>Gammaproteobacteria</taxon>
        <taxon>Chromatiales</taxon>
        <taxon>Sedimenticolaceae</taxon>
        <taxon>Sedimenticola</taxon>
    </lineage>
</organism>
<evidence type="ECO:0000256" key="1">
    <source>
        <dbReference type="ARBA" id="ARBA00004496"/>
    </source>
</evidence>
<name>A0A0F7K025_9GAMM</name>
<dbReference type="Gene3D" id="3.90.190.20">
    <property type="entry name" value="Mur ligase, C-terminal domain"/>
    <property type="match status" value="1"/>
</dbReference>
<dbReference type="EMBL" id="CP011412">
    <property type="protein sequence ID" value="AKH20540.1"/>
    <property type="molecule type" value="Genomic_DNA"/>
</dbReference>
<feature type="domain" description="Mur ligase central" evidence="10">
    <location>
        <begin position="115"/>
        <end position="286"/>
    </location>
</feature>
<dbReference type="GO" id="GO:0051301">
    <property type="term" value="P:cell division"/>
    <property type="evidence" value="ECO:0007669"/>
    <property type="project" value="UniProtKB-KW"/>
</dbReference>
<proteinExistence type="inferred from homology"/>
<keyword evidence="7 8" id="KW-0131">Cell cycle</keyword>
<comment type="function">
    <text evidence="7 8">Cell wall formation. Catalyzes the addition of glutamate to the nucleotide precursor UDP-N-acetylmuramoyl-L-alanine (UMA).</text>
</comment>
<dbReference type="SUPFAM" id="SSF53244">
    <property type="entry name" value="MurD-like peptide ligases, peptide-binding domain"/>
    <property type="match status" value="1"/>
</dbReference>
<evidence type="ECO:0000256" key="4">
    <source>
        <dbReference type="ARBA" id="ARBA00022598"/>
    </source>
</evidence>
<keyword evidence="12" id="KW-1185">Reference proteome</keyword>
<evidence type="ECO:0000256" key="6">
    <source>
        <dbReference type="ARBA" id="ARBA00022840"/>
    </source>
</evidence>
<dbReference type="PANTHER" id="PTHR43692">
    <property type="entry name" value="UDP-N-ACETYLMURAMOYLALANINE--D-GLUTAMATE LIGASE"/>
    <property type="match status" value="1"/>
</dbReference>
<evidence type="ECO:0000256" key="5">
    <source>
        <dbReference type="ARBA" id="ARBA00022741"/>
    </source>
</evidence>
<evidence type="ECO:0000256" key="3">
    <source>
        <dbReference type="ARBA" id="ARBA00022490"/>
    </source>
</evidence>
<dbReference type="Gene3D" id="3.40.1190.10">
    <property type="entry name" value="Mur-like, catalytic domain"/>
    <property type="match status" value="1"/>
</dbReference>
<dbReference type="NCBIfam" id="TIGR01087">
    <property type="entry name" value="murD"/>
    <property type="match status" value="1"/>
</dbReference>
<comment type="pathway">
    <text evidence="2 7 8">Cell wall biogenesis; peptidoglycan biosynthesis.</text>
</comment>
<dbReference type="Pfam" id="PF08245">
    <property type="entry name" value="Mur_ligase_M"/>
    <property type="match status" value="1"/>
</dbReference>
<dbReference type="GO" id="GO:0071555">
    <property type="term" value="P:cell wall organization"/>
    <property type="evidence" value="ECO:0007669"/>
    <property type="project" value="UniProtKB-KW"/>
</dbReference>
<keyword evidence="5 7" id="KW-0547">Nucleotide-binding</keyword>
<dbReference type="InterPro" id="IPR004101">
    <property type="entry name" value="Mur_ligase_C"/>
</dbReference>
<dbReference type="GO" id="GO:0009252">
    <property type="term" value="P:peptidoglycan biosynthetic process"/>
    <property type="evidence" value="ECO:0007669"/>
    <property type="project" value="UniProtKB-UniRule"/>
</dbReference>
<dbReference type="SUPFAM" id="SSF51984">
    <property type="entry name" value="MurCD N-terminal domain"/>
    <property type="match status" value="1"/>
</dbReference>
<evidence type="ECO:0000256" key="8">
    <source>
        <dbReference type="RuleBase" id="RU003664"/>
    </source>
</evidence>
<evidence type="ECO:0000256" key="2">
    <source>
        <dbReference type="ARBA" id="ARBA00004752"/>
    </source>
</evidence>
<reference evidence="11 12" key="1">
    <citation type="journal article" date="2015" name="Genome Announc.">
        <title>Complete Genome Sequence of Sedimenticola thiotaurini Strain SIP-G1, a Polyphosphate- and Polyhydroxyalkanoate-Accumulating Sulfur-Oxidizing Gammaproteobacterium Isolated from Salt Marsh Sediments.</title>
        <authorList>
            <person name="Flood B.E."/>
            <person name="Jones D.S."/>
            <person name="Bailey J.V."/>
        </authorList>
    </citation>
    <scope>NUCLEOTIDE SEQUENCE [LARGE SCALE GENOMIC DNA]</scope>
    <source>
        <strain evidence="11 12">SIP-G1</strain>
    </source>
</reference>
<dbReference type="InterPro" id="IPR013221">
    <property type="entry name" value="Mur_ligase_cen"/>
</dbReference>
<evidence type="ECO:0000256" key="7">
    <source>
        <dbReference type="HAMAP-Rule" id="MF_00639"/>
    </source>
</evidence>
<keyword evidence="7 8" id="KW-0961">Cell wall biogenesis/degradation</keyword>
<keyword evidence="7 8" id="KW-0133">Cell shape</keyword>
<dbReference type="Pfam" id="PF21799">
    <property type="entry name" value="MurD-like_N"/>
    <property type="match status" value="1"/>
</dbReference>
<dbReference type="HAMAP" id="MF_00639">
    <property type="entry name" value="MurD"/>
    <property type="match status" value="1"/>
</dbReference>
<keyword evidence="3 7" id="KW-0963">Cytoplasm</keyword>
<comment type="catalytic activity">
    <reaction evidence="7 8">
        <text>UDP-N-acetyl-alpha-D-muramoyl-L-alanine + D-glutamate + ATP = UDP-N-acetyl-alpha-D-muramoyl-L-alanyl-D-glutamate + ADP + phosphate + H(+)</text>
        <dbReference type="Rhea" id="RHEA:16429"/>
        <dbReference type="ChEBI" id="CHEBI:15378"/>
        <dbReference type="ChEBI" id="CHEBI:29986"/>
        <dbReference type="ChEBI" id="CHEBI:30616"/>
        <dbReference type="ChEBI" id="CHEBI:43474"/>
        <dbReference type="ChEBI" id="CHEBI:83898"/>
        <dbReference type="ChEBI" id="CHEBI:83900"/>
        <dbReference type="ChEBI" id="CHEBI:456216"/>
        <dbReference type="EC" id="6.3.2.9"/>
    </reaction>
</comment>
<keyword evidence="6 7" id="KW-0067">ATP-binding</keyword>
<dbReference type="Proteomes" id="UP000034410">
    <property type="component" value="Chromosome"/>
</dbReference>
<keyword evidence="7 8" id="KW-0573">Peptidoglycan synthesis</keyword>
<dbReference type="GO" id="GO:0005524">
    <property type="term" value="F:ATP binding"/>
    <property type="evidence" value="ECO:0007669"/>
    <property type="project" value="UniProtKB-UniRule"/>
</dbReference>
<dbReference type="AlphaFoldDB" id="A0A0F7K025"/>
<feature type="binding site" evidence="7">
    <location>
        <begin position="117"/>
        <end position="123"/>
    </location>
    <ligand>
        <name>ATP</name>
        <dbReference type="ChEBI" id="CHEBI:30616"/>
    </ligand>
</feature>
<evidence type="ECO:0000259" key="9">
    <source>
        <dbReference type="Pfam" id="PF02875"/>
    </source>
</evidence>
<dbReference type="SUPFAM" id="SSF53623">
    <property type="entry name" value="MurD-like peptide ligases, catalytic domain"/>
    <property type="match status" value="1"/>
</dbReference>
<evidence type="ECO:0000259" key="10">
    <source>
        <dbReference type="Pfam" id="PF08245"/>
    </source>
</evidence>
<dbReference type="OrthoDB" id="9809796at2"/>
<keyword evidence="7 8" id="KW-0132">Cell division</keyword>
<dbReference type="RefSeq" id="WP_046859473.1">
    <property type="nucleotide sequence ID" value="NZ_CP011412.1"/>
</dbReference>
<dbReference type="EC" id="6.3.2.9" evidence="7 8"/>
<sequence>MERQSLNNRKSLIVGLGKTGLSCARYLSACGVPVAITDSRETPPGLSELRQELPDIALFLGGFDPDAFAAAEQLVVSPGVPMSEPLIQQAVARGVPVVGDIELFAQAARAPVVAITGSNGKSTVTTLLGAMLRDAGVKAAVGGNLGDPALSLLKDEVELYVLELSSFQLETTYSLKPSVAIVLNISPDHMDRYPDLQAYADTKASVYRHAEAGVFNLDDPQVMAMNRDREGDQFFTLGQPDEGVFGVREADGEAWLCRGSERLMPVSRLKIPGTHNVANALACLAMGSLLQLPEETMLRTLEEFSGLSHRTQFIKESVGVRWYNDSKGTNVGACVAALEGLSTADEKRTVLIAGGDGKGADFSLLTPAVARHTRAVVLLGRDAPRIAQALDGSVPVMHAKDMDDAVLLAASYAEPGDRVLLSPACASFDMYKNYQQRGDMFADAVARLTP</sequence>
<comment type="subcellular location">
    <subcellularLocation>
        <location evidence="1 7 8">Cytoplasm</location>
    </subcellularLocation>
</comment>
<evidence type="ECO:0000313" key="11">
    <source>
        <dbReference type="EMBL" id="AKH20540.1"/>
    </source>
</evidence>
<dbReference type="PATRIC" id="fig|1543721.4.peg.1960"/>